<feature type="chain" id="PRO_5019824223" description="Nose resistant-to-fluoxetine protein N-terminal domain-containing protein" evidence="3">
    <location>
        <begin position="36"/>
        <end position="866"/>
    </location>
</feature>
<feature type="region of interest" description="Disordered" evidence="1">
    <location>
        <begin position="823"/>
        <end position="866"/>
    </location>
</feature>
<keyword evidence="2" id="KW-1133">Transmembrane helix</keyword>
<dbReference type="InterPro" id="IPR006621">
    <property type="entry name" value="Nose-resist-to-fluoxetine_N"/>
</dbReference>
<dbReference type="EMBL" id="LSRL02000146">
    <property type="protein sequence ID" value="TDG43546.1"/>
    <property type="molecule type" value="Genomic_DNA"/>
</dbReference>
<keyword evidence="2" id="KW-0472">Membrane</keyword>
<keyword evidence="2" id="KW-0812">Transmembrane</keyword>
<dbReference type="PROSITE" id="PS51257">
    <property type="entry name" value="PROKAR_LIPOPROTEIN"/>
    <property type="match status" value="1"/>
</dbReference>
<evidence type="ECO:0000256" key="2">
    <source>
        <dbReference type="SAM" id="Phobius"/>
    </source>
</evidence>
<evidence type="ECO:0000313" key="5">
    <source>
        <dbReference type="EMBL" id="TDG43546.1"/>
    </source>
</evidence>
<comment type="caution">
    <text evidence="5">The sequence shown here is derived from an EMBL/GenBank/DDBJ whole genome shotgun (WGS) entry which is preliminary data.</text>
</comment>
<dbReference type="KEGG" id="dnv:108655781"/>
<protein>
    <recommendedName>
        <fullName evidence="4">Nose resistant-to-fluoxetine protein N-terminal domain-containing protein</fullName>
    </recommendedName>
</protein>
<feature type="compositionally biased region" description="Basic and acidic residues" evidence="1">
    <location>
        <begin position="851"/>
        <end position="866"/>
    </location>
</feature>
<dbReference type="Pfam" id="PF20146">
    <property type="entry name" value="NRF"/>
    <property type="match status" value="1"/>
</dbReference>
<dbReference type="STRING" id="7232.A0A484B3Z7"/>
<feature type="transmembrane region" description="Helical" evidence="2">
    <location>
        <begin position="677"/>
        <end position="696"/>
    </location>
</feature>
<dbReference type="SMART" id="SM00703">
    <property type="entry name" value="NRF"/>
    <property type="match status" value="1"/>
</dbReference>
<feature type="compositionally biased region" description="Polar residues" evidence="1">
    <location>
        <begin position="840"/>
        <end position="849"/>
    </location>
</feature>
<name>A0A484B3Z7_DRONA</name>
<dbReference type="PANTHER" id="PTHR11161:SF4">
    <property type="entry name" value="DROP DEAD"/>
    <property type="match status" value="1"/>
</dbReference>
<feature type="transmembrane region" description="Helical" evidence="2">
    <location>
        <begin position="791"/>
        <end position="809"/>
    </location>
</feature>
<reference evidence="5 6" key="1">
    <citation type="journal article" date="2019" name="J. Hered.">
        <title>An Improved Genome Assembly for Drosophila navojoa, the Basal Species in the mojavensis Cluster.</title>
        <authorList>
            <person name="Vanderlinde T."/>
            <person name="Dupim E.G."/>
            <person name="Nazario-Yepiz N.O."/>
            <person name="Carvalho A.B."/>
        </authorList>
    </citation>
    <scope>NUCLEOTIDE SEQUENCE [LARGE SCALE GENOMIC DNA]</scope>
    <source>
        <strain evidence="5">Navoj_Jal97</strain>
        <tissue evidence="5">Whole organism</tissue>
    </source>
</reference>
<dbReference type="OrthoDB" id="4794873at2759"/>
<dbReference type="OMA" id="CQVRDQR"/>
<dbReference type="InterPro" id="IPR052728">
    <property type="entry name" value="O2_lipid_transport_reg"/>
</dbReference>
<dbReference type="InterPro" id="IPR002656">
    <property type="entry name" value="Acyl_transf_3_dom"/>
</dbReference>
<feature type="transmembrane region" description="Helical" evidence="2">
    <location>
        <begin position="598"/>
        <end position="615"/>
    </location>
</feature>
<keyword evidence="6" id="KW-1185">Reference proteome</keyword>
<keyword evidence="3" id="KW-0732">Signal</keyword>
<evidence type="ECO:0000256" key="3">
    <source>
        <dbReference type="SAM" id="SignalP"/>
    </source>
</evidence>
<evidence type="ECO:0000259" key="4">
    <source>
        <dbReference type="SMART" id="SM00703"/>
    </source>
</evidence>
<feature type="transmembrane region" description="Helical" evidence="2">
    <location>
        <begin position="573"/>
        <end position="591"/>
    </location>
</feature>
<dbReference type="PANTHER" id="PTHR11161">
    <property type="entry name" value="O-ACYLTRANSFERASE"/>
    <property type="match status" value="1"/>
</dbReference>
<feature type="domain" description="Nose resistant-to-fluoxetine protein N-terminal" evidence="4">
    <location>
        <begin position="189"/>
        <end position="344"/>
    </location>
</feature>
<dbReference type="Proteomes" id="UP000295192">
    <property type="component" value="Unassembled WGS sequence"/>
</dbReference>
<feature type="transmembrane region" description="Helical" evidence="2">
    <location>
        <begin position="365"/>
        <end position="383"/>
    </location>
</feature>
<dbReference type="AlphaFoldDB" id="A0A484B3Z7"/>
<feature type="transmembrane region" description="Helical" evidence="2">
    <location>
        <begin position="649"/>
        <end position="665"/>
    </location>
</feature>
<feature type="transmembrane region" description="Helical" evidence="2">
    <location>
        <begin position="708"/>
        <end position="732"/>
    </location>
</feature>
<gene>
    <name evidence="5" type="ORF">AWZ03_010021</name>
</gene>
<feature type="signal peptide" evidence="3">
    <location>
        <begin position="1"/>
        <end position="35"/>
    </location>
</feature>
<feature type="transmembrane region" description="Helical" evidence="2">
    <location>
        <begin position="510"/>
        <end position="528"/>
    </location>
</feature>
<organism evidence="5 6">
    <name type="scientific">Drosophila navojoa</name>
    <name type="common">Fruit fly</name>
    <dbReference type="NCBI Taxonomy" id="7232"/>
    <lineage>
        <taxon>Eukaryota</taxon>
        <taxon>Metazoa</taxon>
        <taxon>Ecdysozoa</taxon>
        <taxon>Arthropoda</taxon>
        <taxon>Hexapoda</taxon>
        <taxon>Insecta</taxon>
        <taxon>Pterygota</taxon>
        <taxon>Neoptera</taxon>
        <taxon>Endopterygota</taxon>
        <taxon>Diptera</taxon>
        <taxon>Brachycera</taxon>
        <taxon>Muscomorpha</taxon>
        <taxon>Ephydroidea</taxon>
        <taxon>Drosophilidae</taxon>
        <taxon>Drosophila</taxon>
    </lineage>
</organism>
<evidence type="ECO:0000313" key="6">
    <source>
        <dbReference type="Proteomes" id="UP000295192"/>
    </source>
</evidence>
<sequence>MRKEHICSARFGASFPAGMRCQMLALLALLCSCLGTRCGCWALGGAAAAVTHPTCNLKDNCNLGENLLAVAGDGDPVETHIASIFEDKVNYSLKLFADDANAATTTTAASNSATATTVLDVLHDALAAGNLSELHHHAISNYTLRQLSDRRVEEQDQAEEEERVYLYNIGKRFLAFSQPFDAARNPNASPLCRAHMRRYMQALNNFDLWALKMHDASGKLNSGILNGNINQLGDFDQCMGIQQTFDDGTDGSAANSPLRGQYCLAYAQPVLPHKSKRLQAFFELLQSHGPFRSEFNDPGHRVPRYSLVNWGICVPSGCTHRDVEYSVAEYLRNQTTATGITFQVRVEPKMCQVRDPQPWDRNTTWAVRFFVLVLCVAVLSTVYDRSTKTQAKQNEWCTAFSLDKNLRWLFSTNSSPGDIEAVHGIRFLNAMMLIFSHKSMAMFFNPYNNRTAMSESLGQPWTVIGRAASLYTDPFLLFSGMLTSYSLFGRLMKHQPIRLKNEYISRLMRIVPPLAALILFCTYVLPLWGSGPQWNLVVGHHADICKQHWWRNLLFIHNYFGFSEMCLTHTHHLGIDTELFAVAPLFIFLLWRWPRRGLLALLFLCTIGTAARYYTTIVNQLSNYIYFGTNIQRLFRTADYMYSFPPHRSTVYIMGILLGYALRKYQGVQLSRLQLRLGWLAATVCVLASLLGPAPMGHISYVYNSTHAAIYAAFAPIAWCLFFSWIVFVSHNGYKNKLTRLFSWRGFQVSTKLSYAIYLTQFPVFFFNVGRRRHIHHYYNFISIILDTNEFISIFLASVALTVLFDAPFQNLKKLLIKRPASSPAIKPKTPATTSSTASQLTDSPQLQEHPSTDPHSHSHPHPHAD</sequence>
<dbReference type="GO" id="GO:0016747">
    <property type="term" value="F:acyltransferase activity, transferring groups other than amino-acyl groups"/>
    <property type="evidence" value="ECO:0007669"/>
    <property type="project" value="InterPro"/>
</dbReference>
<feature type="compositionally biased region" description="Low complexity" evidence="1">
    <location>
        <begin position="827"/>
        <end position="839"/>
    </location>
</feature>
<proteinExistence type="predicted"/>
<dbReference type="Pfam" id="PF01757">
    <property type="entry name" value="Acyl_transf_3"/>
    <property type="match status" value="1"/>
</dbReference>
<evidence type="ECO:0000256" key="1">
    <source>
        <dbReference type="SAM" id="MobiDB-lite"/>
    </source>
</evidence>
<accession>A0A484B3Z7</accession>